<dbReference type="InterPro" id="IPR013655">
    <property type="entry name" value="PAS_fold_3"/>
</dbReference>
<evidence type="ECO:0000256" key="8">
    <source>
        <dbReference type="SAM" id="MobiDB-lite"/>
    </source>
</evidence>
<proteinExistence type="predicted"/>
<dbReference type="EMBL" id="BAAADV010000003">
    <property type="protein sequence ID" value="GAA0673329.1"/>
    <property type="molecule type" value="Genomic_DNA"/>
</dbReference>
<dbReference type="PRINTS" id="PR00344">
    <property type="entry name" value="BCTRLSENSOR"/>
</dbReference>
<name>A0AAV3TAV0_9EURY</name>
<dbReference type="PROSITE" id="PS50109">
    <property type="entry name" value="HIS_KIN"/>
    <property type="match status" value="1"/>
</dbReference>
<dbReference type="SUPFAM" id="SSF55785">
    <property type="entry name" value="PYP-like sensor domain (PAS domain)"/>
    <property type="match status" value="2"/>
</dbReference>
<dbReference type="Pfam" id="PF08448">
    <property type="entry name" value="PAS_4"/>
    <property type="match status" value="1"/>
</dbReference>
<dbReference type="InterPro" id="IPR036890">
    <property type="entry name" value="HATPase_C_sf"/>
</dbReference>
<keyword evidence="13" id="KW-1185">Reference proteome</keyword>
<evidence type="ECO:0000313" key="13">
    <source>
        <dbReference type="Proteomes" id="UP001500420"/>
    </source>
</evidence>
<dbReference type="InterPro" id="IPR036097">
    <property type="entry name" value="HisK_dim/P_sf"/>
</dbReference>
<dbReference type="InterPro" id="IPR000014">
    <property type="entry name" value="PAS"/>
</dbReference>
<dbReference type="InterPro" id="IPR050736">
    <property type="entry name" value="Sensor_HK_Regulatory"/>
</dbReference>
<comment type="caution">
    <text evidence="12">The sequence shown here is derived from an EMBL/GenBank/DDBJ whole genome shotgun (WGS) entry which is preliminary data.</text>
</comment>
<keyword evidence="3" id="KW-0597">Phosphoprotein</keyword>
<dbReference type="SUPFAM" id="SSF55874">
    <property type="entry name" value="ATPase domain of HSP90 chaperone/DNA topoisomerase II/histidine kinase"/>
    <property type="match status" value="1"/>
</dbReference>
<keyword evidence="5" id="KW-0418">Kinase</keyword>
<evidence type="ECO:0000259" key="9">
    <source>
        <dbReference type="PROSITE" id="PS50109"/>
    </source>
</evidence>
<dbReference type="GO" id="GO:0000155">
    <property type="term" value="F:phosphorelay sensor kinase activity"/>
    <property type="evidence" value="ECO:0007669"/>
    <property type="project" value="InterPro"/>
</dbReference>
<feature type="coiled-coil region" evidence="7">
    <location>
        <begin position="245"/>
        <end position="272"/>
    </location>
</feature>
<keyword evidence="7" id="KW-0175">Coiled coil</keyword>
<dbReference type="EC" id="2.7.13.3" evidence="2"/>
<evidence type="ECO:0000256" key="7">
    <source>
        <dbReference type="SAM" id="Coils"/>
    </source>
</evidence>
<dbReference type="InterPro" id="IPR000700">
    <property type="entry name" value="PAS-assoc_C"/>
</dbReference>
<dbReference type="SUPFAM" id="SSF47384">
    <property type="entry name" value="Homodimeric domain of signal transducing histidine kinase"/>
    <property type="match status" value="1"/>
</dbReference>
<evidence type="ECO:0000256" key="2">
    <source>
        <dbReference type="ARBA" id="ARBA00012438"/>
    </source>
</evidence>
<dbReference type="Pfam" id="PF02518">
    <property type="entry name" value="HATPase_c"/>
    <property type="match status" value="1"/>
</dbReference>
<dbReference type="PANTHER" id="PTHR43711">
    <property type="entry name" value="TWO-COMPONENT HISTIDINE KINASE"/>
    <property type="match status" value="1"/>
</dbReference>
<protein>
    <recommendedName>
        <fullName evidence="2">histidine kinase</fullName>
        <ecNumber evidence="2">2.7.13.3</ecNumber>
    </recommendedName>
</protein>
<feature type="domain" description="PAS" evidence="10">
    <location>
        <begin position="37"/>
        <end position="81"/>
    </location>
</feature>
<feature type="region of interest" description="Disordered" evidence="8">
    <location>
        <begin position="460"/>
        <end position="486"/>
    </location>
</feature>
<accession>A0AAV3TAV0</accession>
<evidence type="ECO:0000256" key="3">
    <source>
        <dbReference type="ARBA" id="ARBA00022553"/>
    </source>
</evidence>
<dbReference type="Pfam" id="PF08447">
    <property type="entry name" value="PAS_3"/>
    <property type="match status" value="1"/>
</dbReference>
<evidence type="ECO:0000259" key="11">
    <source>
        <dbReference type="PROSITE" id="PS50113"/>
    </source>
</evidence>
<dbReference type="PANTHER" id="PTHR43711:SF1">
    <property type="entry name" value="HISTIDINE KINASE 1"/>
    <property type="match status" value="1"/>
</dbReference>
<dbReference type="CDD" id="cd00130">
    <property type="entry name" value="PAS"/>
    <property type="match status" value="1"/>
</dbReference>
<evidence type="ECO:0000259" key="10">
    <source>
        <dbReference type="PROSITE" id="PS50112"/>
    </source>
</evidence>
<dbReference type="NCBIfam" id="TIGR00229">
    <property type="entry name" value="sensory_box"/>
    <property type="match status" value="1"/>
</dbReference>
<dbReference type="SMART" id="SM00388">
    <property type="entry name" value="HisKA"/>
    <property type="match status" value="1"/>
</dbReference>
<dbReference type="Gene3D" id="1.10.287.130">
    <property type="match status" value="1"/>
</dbReference>
<dbReference type="Proteomes" id="UP001500420">
    <property type="component" value="Unassembled WGS sequence"/>
</dbReference>
<reference evidence="12 13" key="1">
    <citation type="journal article" date="2019" name="Int. J. Syst. Evol. Microbiol.">
        <title>The Global Catalogue of Microorganisms (GCM) 10K type strain sequencing project: providing services to taxonomists for standard genome sequencing and annotation.</title>
        <authorList>
            <consortium name="The Broad Institute Genomics Platform"/>
            <consortium name="The Broad Institute Genome Sequencing Center for Infectious Disease"/>
            <person name="Wu L."/>
            <person name="Ma J."/>
        </authorList>
    </citation>
    <scope>NUCLEOTIDE SEQUENCE [LARGE SCALE GENOMIC DNA]</scope>
    <source>
        <strain evidence="12 13">JCM 16328</strain>
    </source>
</reference>
<dbReference type="AlphaFoldDB" id="A0AAV3TAV0"/>
<keyword evidence="6" id="KW-0902">Two-component regulatory system</keyword>
<dbReference type="RefSeq" id="WP_343773898.1">
    <property type="nucleotide sequence ID" value="NZ_BAAADV010000003.1"/>
</dbReference>
<sequence>MTEDRTLDDVLDRVVGAASGATYRRRRDGDQPLDADSEGMRELLGVDPESLDGNDRGWLDVVHPDDRGDVRDAVADLAPGERVDATYRVRHDGGDHLRREGGEYRWVRDRGTVPEDAPDALEGVLFDVTDERTEIADLEDDSQLLDGIFESIPVHLFVKDTDGVHLRVSDQREMGESLVGKTDLEVEGKHEDAKRSAYEDDLRVIETGEPILDQEEYLSEFDQWNLTSKVPRTDDDGEVVGLIGVARDITERKRAEQELEQKTERLAEFADVVSHDIKNPLTVADGRLELAAATGDPEHVEEVVEALDRADAIVDDVLALSRHGDAELDREPVSLRAISRGAGHSVSAPRADISLPPDVEIVADRSQLRRLLENLFKNAVQHGRPDVSIDVVVTDDGFAVEDDGPGIPPEERERVFETAYTTHEDGTGFGLSIVREVADAHGWSVSVCEGSAGGARFEISGVERADADDQKPDADADDRHPDEPGA</sequence>
<evidence type="ECO:0000256" key="1">
    <source>
        <dbReference type="ARBA" id="ARBA00000085"/>
    </source>
</evidence>
<dbReference type="Gene3D" id="3.30.450.20">
    <property type="entry name" value="PAS domain"/>
    <property type="match status" value="2"/>
</dbReference>
<gene>
    <name evidence="12" type="ORF">GCM10009020_20410</name>
</gene>
<feature type="domain" description="Histidine kinase" evidence="9">
    <location>
        <begin position="272"/>
        <end position="460"/>
    </location>
</feature>
<dbReference type="InterPro" id="IPR005467">
    <property type="entry name" value="His_kinase_dom"/>
</dbReference>
<dbReference type="InterPro" id="IPR003661">
    <property type="entry name" value="HisK_dim/P_dom"/>
</dbReference>
<dbReference type="InterPro" id="IPR004358">
    <property type="entry name" value="Sig_transdc_His_kin-like_C"/>
</dbReference>
<feature type="domain" description="PAC" evidence="11">
    <location>
        <begin position="198"/>
        <end position="261"/>
    </location>
</feature>
<comment type="catalytic activity">
    <reaction evidence="1">
        <text>ATP + protein L-histidine = ADP + protein N-phospho-L-histidine.</text>
        <dbReference type="EC" id="2.7.13.3"/>
    </reaction>
</comment>
<dbReference type="Pfam" id="PF00512">
    <property type="entry name" value="HisKA"/>
    <property type="match status" value="1"/>
</dbReference>
<dbReference type="SMART" id="SM00387">
    <property type="entry name" value="HATPase_c"/>
    <property type="match status" value="1"/>
</dbReference>
<dbReference type="InterPro" id="IPR035965">
    <property type="entry name" value="PAS-like_dom_sf"/>
</dbReference>
<feature type="compositionally biased region" description="Basic and acidic residues" evidence="8">
    <location>
        <begin position="461"/>
        <end position="486"/>
    </location>
</feature>
<dbReference type="CDD" id="cd00082">
    <property type="entry name" value="HisKA"/>
    <property type="match status" value="1"/>
</dbReference>
<dbReference type="InterPro" id="IPR013656">
    <property type="entry name" value="PAS_4"/>
</dbReference>
<dbReference type="InterPro" id="IPR003594">
    <property type="entry name" value="HATPase_dom"/>
</dbReference>
<dbReference type="Gene3D" id="3.30.565.10">
    <property type="entry name" value="Histidine kinase-like ATPase, C-terminal domain"/>
    <property type="match status" value="1"/>
</dbReference>
<dbReference type="CDD" id="cd00075">
    <property type="entry name" value="HATPase"/>
    <property type="match status" value="1"/>
</dbReference>
<evidence type="ECO:0000313" key="12">
    <source>
        <dbReference type="EMBL" id="GAA0673329.1"/>
    </source>
</evidence>
<evidence type="ECO:0000256" key="5">
    <source>
        <dbReference type="ARBA" id="ARBA00022777"/>
    </source>
</evidence>
<evidence type="ECO:0000256" key="4">
    <source>
        <dbReference type="ARBA" id="ARBA00022679"/>
    </source>
</evidence>
<dbReference type="PROSITE" id="PS50113">
    <property type="entry name" value="PAC"/>
    <property type="match status" value="1"/>
</dbReference>
<keyword evidence="4" id="KW-0808">Transferase</keyword>
<dbReference type="PROSITE" id="PS50112">
    <property type="entry name" value="PAS"/>
    <property type="match status" value="1"/>
</dbReference>
<organism evidence="12 13">
    <name type="scientific">Natronoarchaeum mannanilyticum</name>
    <dbReference type="NCBI Taxonomy" id="926360"/>
    <lineage>
        <taxon>Archaea</taxon>
        <taxon>Methanobacteriati</taxon>
        <taxon>Methanobacteriota</taxon>
        <taxon>Stenosarchaea group</taxon>
        <taxon>Halobacteria</taxon>
        <taxon>Halobacteriales</taxon>
        <taxon>Natronoarchaeaceae</taxon>
    </lineage>
</organism>
<evidence type="ECO:0000256" key="6">
    <source>
        <dbReference type="ARBA" id="ARBA00023012"/>
    </source>
</evidence>